<reference evidence="1" key="1">
    <citation type="journal article" date="2021" name="bioRxiv">
        <title>Unraveling nitrogen, sulfur and carbon metabolic pathways and microbial community transcriptional responses to substrate deprivation and toxicity stresses in a bioreactor mimicking anoxic brackish coastal sediment conditions.</title>
        <authorList>
            <person name="Martins P.D."/>
            <person name="Echeveste M.J."/>
            <person name="Arshad A."/>
            <person name="Kurth J."/>
            <person name="Ouboter H."/>
            <person name="Jetten M.S.M."/>
            <person name="Welte C.U."/>
        </authorList>
    </citation>
    <scope>NUCLEOTIDE SEQUENCE</scope>
    <source>
        <strain evidence="1">MAG_39</strain>
    </source>
</reference>
<dbReference type="InterPro" id="IPR013783">
    <property type="entry name" value="Ig-like_fold"/>
</dbReference>
<dbReference type="PANTHER" id="PTHR34677">
    <property type="match status" value="1"/>
</dbReference>
<sequence length="1400" mass="145730">APVSHAWTTDYTVPVVTLAGKPSPVTNASTASFSATSNEQGVTYTYTLDGQPVSSGSLSNLTEGSHTIIVMATDEAGNPSEPVSYTWVTDYTPPVMTTKTAGASPTGVTTTTVSISMSGSEAVTYSYSLSGPVSSSGTSTSGNITLTGLTAGTYTLNYSLTDSVGNSTSDSDTFTLNRYTLTGSASGSGFTGSVSSGNVSGILDKNWGEWSLVLSGSGSLSPSGIVTAGGSMSGGGYWIDSLFSSGSSDFIYLTPFVLGSGMGSVSVSGSGPYTFTDSGTGLAETSLVFFSEIAGGLMFRDRYSTDPYLTNYNAPTPEGTIDAYLGGTASLWSGSSTPFVMIGTYVPSADPNYSTMNYHWGWEIPVASFNYTYDYETTYDSGAYYGYASGITSGDETQGVLYALYVDPTGKAGILKGSFGQGGDAGDLYEGAGVWYAEGSLERVQILGSTSFADPSTITWVVTDPASDGPSANIFTVTGPVVKDWTGIDDSSGGFFDPVLDKGGEFYNTGSIMKLSYLQDTSSTKYDTFGIWQMESFGSFLTSLAGMNSRWMLSSESSWDVAPLVPDSKPDYLAMTRIYGDGVTHLWRDDATRGKAIGVVADWSAGKTMLLAGEALGTYNTYNSGPVSIEQNRLTGGNDDGVCDGGEKCVTADADYGILTTGAWIETSAFLADPSAYASLGFATTNAGSVPGLTGGWLNGGDSLYAYMDGTNSSSPITLFSDDSGNLRIWANGSVKGTYTGTVDDTWGTWISNNTSPSSATLFGLLEITRWEGGTWMGELELMGGIDGVFQGLLEGAAAGSNGAWTFDGTAAGVADKMNAVSKINTNIVKSWDGTLTSGDGGFLYGALGMNDPWAGGEMSLLGYHTLVNNGVSHIWYQEVEPYNYLDPSYRKTTSEDSTNTLHGSYFGYLGGSQGAAAEGGDGTMDGMLYALFIDSSGNAGILKGSSLSAMESAEISDEGQWELEFPVVSSVLNSAPGITATQLYDAGNIVTTASTPVWQSDSGKFDTAGQITVVTGVNDTLRFTADSSTYTAIISPGTYTYIGLATAVADAMDAADPNPANLYTVSFNGSSDRFEITANTSVDYLWGDAATTAEQILGFPPTDYMGWAASSSMVSAYTVGNIFLDSDYSRYKSASLNGENWGIWQADLYGTYAGPTSFTWSLPFGMKNAGVSLMELEIAGNWDSGAKTLRGNITGYGADISGTPRTFISIGETVGTFDPAAYTWQALGMGMYIDTNKFLSMADTNPDALKRLQIPAFEVGRANLAGTGSWAAGSETLTVNMNNVVFFSSASGGTPSIWASNDFTGSSYTGASSFSGRAVTLTGNGVTVDFLVDTWSGGKWMATVGNSSGSPGPYTFSCASCPLNMATIDQIRGVAAGEYGGGALMGSSAAGVVKMPSGD</sequence>
<dbReference type="Gene3D" id="2.60.40.10">
    <property type="entry name" value="Immunoglobulins"/>
    <property type="match status" value="1"/>
</dbReference>
<reference evidence="1" key="2">
    <citation type="submission" date="2021-08" db="EMBL/GenBank/DDBJ databases">
        <authorList>
            <person name="Dalcin Martins P."/>
        </authorList>
    </citation>
    <scope>NUCLEOTIDE SEQUENCE</scope>
    <source>
        <strain evidence="1">MAG_39</strain>
    </source>
</reference>
<feature type="non-terminal residue" evidence="1">
    <location>
        <position position="1"/>
    </location>
</feature>
<organism evidence="1 2">
    <name type="scientific">Candidatus Nitrobium versatile</name>
    <dbReference type="NCBI Taxonomy" id="2884831"/>
    <lineage>
        <taxon>Bacteria</taxon>
        <taxon>Pseudomonadati</taxon>
        <taxon>Nitrospirota</taxon>
        <taxon>Nitrospiria</taxon>
        <taxon>Nitrospirales</taxon>
        <taxon>Nitrospiraceae</taxon>
        <taxon>Candidatus Nitrobium</taxon>
    </lineage>
</organism>
<evidence type="ECO:0000313" key="2">
    <source>
        <dbReference type="Proteomes" id="UP000705867"/>
    </source>
</evidence>
<dbReference type="PANTHER" id="PTHR34677:SF3">
    <property type="entry name" value="BACTERIAL IG-LIKE DOMAIN-CONTAINING PROTEIN"/>
    <property type="match status" value="1"/>
</dbReference>
<protein>
    <submittedName>
        <fullName evidence="1">Uncharacterized protein</fullName>
    </submittedName>
</protein>
<dbReference type="Proteomes" id="UP000705867">
    <property type="component" value="Unassembled WGS sequence"/>
</dbReference>
<comment type="caution">
    <text evidence="1">The sequence shown here is derived from an EMBL/GenBank/DDBJ whole genome shotgun (WGS) entry which is preliminary data.</text>
</comment>
<gene>
    <name evidence="1" type="ORF">K8I29_12180</name>
</gene>
<dbReference type="EMBL" id="JAIOIV010000099">
    <property type="protein sequence ID" value="MBZ0156952.1"/>
    <property type="molecule type" value="Genomic_DNA"/>
</dbReference>
<evidence type="ECO:0000313" key="1">
    <source>
        <dbReference type="EMBL" id="MBZ0156952.1"/>
    </source>
</evidence>
<proteinExistence type="predicted"/>
<accession>A0A953JBK4</accession>
<name>A0A953JBK4_9BACT</name>